<proteinExistence type="predicted"/>
<evidence type="ECO:0000313" key="1">
    <source>
        <dbReference type="EMBL" id="CAH1447695.1"/>
    </source>
</evidence>
<dbReference type="Proteomes" id="UP001157418">
    <property type="component" value="Unassembled WGS sequence"/>
</dbReference>
<evidence type="ECO:0000313" key="2">
    <source>
        <dbReference type="Proteomes" id="UP001157418"/>
    </source>
</evidence>
<comment type="caution">
    <text evidence="1">The sequence shown here is derived from an EMBL/GenBank/DDBJ whole genome shotgun (WGS) entry which is preliminary data.</text>
</comment>
<dbReference type="EMBL" id="CAKMRJ010005586">
    <property type="protein sequence ID" value="CAH1447695.1"/>
    <property type="molecule type" value="Genomic_DNA"/>
</dbReference>
<reference evidence="1 2" key="1">
    <citation type="submission" date="2022-01" db="EMBL/GenBank/DDBJ databases">
        <authorList>
            <person name="Xiong W."/>
            <person name="Schranz E."/>
        </authorList>
    </citation>
    <scope>NUCLEOTIDE SEQUENCE [LARGE SCALE GENOMIC DNA]</scope>
</reference>
<protein>
    <submittedName>
        <fullName evidence="1">Uncharacterized protein</fullName>
    </submittedName>
</protein>
<organism evidence="1 2">
    <name type="scientific">Lactuca virosa</name>
    <dbReference type="NCBI Taxonomy" id="75947"/>
    <lineage>
        <taxon>Eukaryota</taxon>
        <taxon>Viridiplantae</taxon>
        <taxon>Streptophyta</taxon>
        <taxon>Embryophyta</taxon>
        <taxon>Tracheophyta</taxon>
        <taxon>Spermatophyta</taxon>
        <taxon>Magnoliopsida</taxon>
        <taxon>eudicotyledons</taxon>
        <taxon>Gunneridae</taxon>
        <taxon>Pentapetalae</taxon>
        <taxon>asterids</taxon>
        <taxon>campanulids</taxon>
        <taxon>Asterales</taxon>
        <taxon>Asteraceae</taxon>
        <taxon>Cichorioideae</taxon>
        <taxon>Cichorieae</taxon>
        <taxon>Lactucinae</taxon>
        <taxon>Lactuca</taxon>
    </lineage>
</organism>
<gene>
    <name evidence="1" type="ORF">LVIROSA_LOCUS33292</name>
</gene>
<accession>A0AAU9PBY8</accession>
<name>A0AAU9PBY8_9ASTR</name>
<dbReference type="AlphaFoldDB" id="A0AAU9PBY8"/>
<keyword evidence="2" id="KW-1185">Reference proteome</keyword>
<sequence>MSDSRAPARGVSRSTISDLLHLLPPPQRYSSTSVVLNTIEIEGGLTSVMLNTIINQNYKNPKPTLDLSSPLAITSRWRRSRFKAFMLDEREAVHVGLSMVLFLKKANDRQLALQRHKRE</sequence>